<dbReference type="Gene3D" id="1.10.490.10">
    <property type="entry name" value="Globins"/>
    <property type="match status" value="1"/>
</dbReference>
<accession>A0A4U5NZD1</accession>
<dbReference type="CDD" id="cd01040">
    <property type="entry name" value="Mb-like"/>
    <property type="match status" value="1"/>
</dbReference>
<dbReference type="InterPro" id="IPR009050">
    <property type="entry name" value="Globin-like_sf"/>
</dbReference>
<organism evidence="4 5">
    <name type="scientific">Steinernema carpocapsae</name>
    <name type="common">Entomopathogenic nematode</name>
    <dbReference type="NCBI Taxonomy" id="34508"/>
    <lineage>
        <taxon>Eukaryota</taxon>
        <taxon>Metazoa</taxon>
        <taxon>Ecdysozoa</taxon>
        <taxon>Nematoda</taxon>
        <taxon>Chromadorea</taxon>
        <taxon>Rhabditida</taxon>
        <taxon>Tylenchina</taxon>
        <taxon>Panagrolaimomorpha</taxon>
        <taxon>Strongyloidoidea</taxon>
        <taxon>Steinernematidae</taxon>
        <taxon>Steinernema</taxon>
    </lineage>
</organism>
<evidence type="ECO:0008006" key="6">
    <source>
        <dbReference type="Google" id="ProtNLM"/>
    </source>
</evidence>
<dbReference type="GO" id="GO:0046872">
    <property type="term" value="F:metal ion binding"/>
    <property type="evidence" value="ECO:0007669"/>
    <property type="project" value="UniProtKB-KW"/>
</dbReference>
<evidence type="ECO:0000313" key="5">
    <source>
        <dbReference type="Proteomes" id="UP000298663"/>
    </source>
</evidence>
<dbReference type="OrthoDB" id="5850868at2759"/>
<dbReference type="Proteomes" id="UP000298663">
    <property type="component" value="Unassembled WGS sequence"/>
</dbReference>
<dbReference type="PANTHER" id="PTHR46458:SF21">
    <property type="entry name" value="GLOBIN DOMAIN-CONTAINING PROTEIN"/>
    <property type="match status" value="1"/>
</dbReference>
<keyword evidence="5" id="KW-1185">Reference proteome</keyword>
<keyword evidence="3" id="KW-0408">Iron</keyword>
<keyword evidence="2" id="KW-0479">Metal-binding</keyword>
<proteinExistence type="predicted"/>
<dbReference type="SUPFAM" id="SSF46458">
    <property type="entry name" value="Globin-like"/>
    <property type="match status" value="1"/>
</dbReference>
<dbReference type="GO" id="GO:0020037">
    <property type="term" value="F:heme binding"/>
    <property type="evidence" value="ECO:0007669"/>
    <property type="project" value="InterPro"/>
</dbReference>
<dbReference type="InterPro" id="IPR050532">
    <property type="entry name" value="Globin-like_OT"/>
</dbReference>
<reference evidence="4 5" key="2">
    <citation type="journal article" date="2019" name="G3 (Bethesda)">
        <title>Hybrid Assembly of the Genome of the Entomopathogenic Nematode Steinernema carpocapsae Identifies the X-Chromosome.</title>
        <authorList>
            <person name="Serra L."/>
            <person name="Macchietto M."/>
            <person name="Macias-Munoz A."/>
            <person name="McGill C.J."/>
            <person name="Rodriguez I.M."/>
            <person name="Rodriguez B."/>
            <person name="Murad R."/>
            <person name="Mortazavi A."/>
        </authorList>
    </citation>
    <scope>NUCLEOTIDE SEQUENCE [LARGE SCALE GENOMIC DNA]</scope>
    <source>
        <strain evidence="4 5">ALL</strain>
    </source>
</reference>
<evidence type="ECO:0000256" key="2">
    <source>
        <dbReference type="ARBA" id="ARBA00022723"/>
    </source>
</evidence>
<name>A0A4U5NZD1_STECR</name>
<gene>
    <name evidence="4" type="ORF">L596_013004</name>
</gene>
<sequence>MGNEHSTCPQSARLHVERRSLDAGVFRQVHSTHGTPRSAPAIQLDEEDNFDRNFNFAEIEQRRMSTSPSKRRMSLDVTHCRNHTRAKLSLSGREGMMCSQQRKMSRSSGNYADSATDYMMIPLAEQLKLSTYQSLLLQQTWGKVKSTVFANTFKLLTQRNNLSKEMFQKMTIVEGFSSNKCCDIKEHTRLLNDLFETAILEINSPCKIIQSKCMQIGKAHYPSTGGAANPRPCGQVWEDLADCLTESINKAECLRGKREPIKAWFALISYIIDNMKCGYMAEFKRRSVSRASSGYITSENV</sequence>
<dbReference type="AlphaFoldDB" id="A0A4U5NZD1"/>
<dbReference type="InterPro" id="IPR012292">
    <property type="entry name" value="Globin/Proto"/>
</dbReference>
<protein>
    <recommendedName>
        <fullName evidence="6">Globin family profile domain-containing protein</fullName>
    </recommendedName>
</protein>
<evidence type="ECO:0000256" key="1">
    <source>
        <dbReference type="ARBA" id="ARBA00022617"/>
    </source>
</evidence>
<comment type="caution">
    <text evidence="4">The sequence shown here is derived from an EMBL/GenBank/DDBJ whole genome shotgun (WGS) entry which is preliminary data.</text>
</comment>
<dbReference type="PANTHER" id="PTHR46458">
    <property type="entry name" value="BLR2807 PROTEIN"/>
    <property type="match status" value="1"/>
</dbReference>
<dbReference type="InterPro" id="IPR044399">
    <property type="entry name" value="Mb-like_M"/>
</dbReference>
<dbReference type="GO" id="GO:0019825">
    <property type="term" value="F:oxygen binding"/>
    <property type="evidence" value="ECO:0007669"/>
    <property type="project" value="InterPro"/>
</dbReference>
<evidence type="ECO:0000256" key="3">
    <source>
        <dbReference type="ARBA" id="ARBA00023004"/>
    </source>
</evidence>
<dbReference type="EMBL" id="AZBU02000003">
    <property type="protein sequence ID" value="TKR88820.1"/>
    <property type="molecule type" value="Genomic_DNA"/>
</dbReference>
<evidence type="ECO:0000313" key="4">
    <source>
        <dbReference type="EMBL" id="TKR88820.1"/>
    </source>
</evidence>
<reference evidence="4 5" key="1">
    <citation type="journal article" date="2015" name="Genome Biol.">
        <title>Comparative genomics of Steinernema reveals deeply conserved gene regulatory networks.</title>
        <authorList>
            <person name="Dillman A.R."/>
            <person name="Macchietto M."/>
            <person name="Porter C.F."/>
            <person name="Rogers A."/>
            <person name="Williams B."/>
            <person name="Antoshechkin I."/>
            <person name="Lee M.M."/>
            <person name="Goodwin Z."/>
            <person name="Lu X."/>
            <person name="Lewis E.E."/>
            <person name="Goodrich-Blair H."/>
            <person name="Stock S.P."/>
            <person name="Adams B.J."/>
            <person name="Sternberg P.W."/>
            <person name="Mortazavi A."/>
        </authorList>
    </citation>
    <scope>NUCLEOTIDE SEQUENCE [LARGE SCALE GENOMIC DNA]</scope>
    <source>
        <strain evidence="4 5">ALL</strain>
    </source>
</reference>
<keyword evidence="1" id="KW-0349">Heme</keyword>